<dbReference type="SMART" id="SM00421">
    <property type="entry name" value="HTH_LUXR"/>
    <property type="match status" value="1"/>
</dbReference>
<dbReference type="SMART" id="SM00448">
    <property type="entry name" value="REC"/>
    <property type="match status" value="1"/>
</dbReference>
<keyword evidence="1" id="KW-0238">DNA-binding</keyword>
<dbReference type="InterPro" id="IPR000792">
    <property type="entry name" value="Tscrpt_reg_LuxR_C"/>
</dbReference>
<sequence length="204" mass="21573">MIRVVVADESSLVRTTLSALLATEDDISTVGEVDTCEGLVDAAAAWRPDLVLLDLDLVDATHAHAGRLAEALHRQDPPVRLLLLTTLGRPTSVLPVLSAKAGSMLLKNTAPRQMIEAIRRTAAGEQVLCAELETTADRLRNSPLNEAETAVLDRMACGGGIADAAAQLGFSQSVVQRHLLSALRKVGGRDAVDGGRKARANGWV</sequence>
<evidence type="ECO:0000313" key="4">
    <source>
        <dbReference type="EMBL" id="UUI75783.1"/>
    </source>
</evidence>
<evidence type="ECO:0000259" key="3">
    <source>
        <dbReference type="PROSITE" id="PS50110"/>
    </source>
</evidence>
<keyword evidence="2" id="KW-0597">Phosphoprotein</keyword>
<evidence type="ECO:0000313" key="5">
    <source>
        <dbReference type="Proteomes" id="UP001316189"/>
    </source>
</evidence>
<dbReference type="Proteomes" id="UP001316189">
    <property type="component" value="Chromosome"/>
</dbReference>
<organism evidence="4 5">
    <name type="scientific">Cellulomonas chengniuliangii</name>
    <dbReference type="NCBI Taxonomy" id="2968084"/>
    <lineage>
        <taxon>Bacteria</taxon>
        <taxon>Bacillati</taxon>
        <taxon>Actinomycetota</taxon>
        <taxon>Actinomycetes</taxon>
        <taxon>Micrococcales</taxon>
        <taxon>Cellulomonadaceae</taxon>
        <taxon>Cellulomonas</taxon>
    </lineage>
</organism>
<dbReference type="SUPFAM" id="SSF46894">
    <property type="entry name" value="C-terminal effector domain of the bipartite response regulators"/>
    <property type="match status" value="1"/>
</dbReference>
<dbReference type="InterPro" id="IPR011006">
    <property type="entry name" value="CheY-like_superfamily"/>
</dbReference>
<dbReference type="Gene3D" id="3.40.50.2300">
    <property type="match status" value="1"/>
</dbReference>
<dbReference type="PANTHER" id="PTHR45566">
    <property type="entry name" value="HTH-TYPE TRANSCRIPTIONAL REGULATOR YHJB-RELATED"/>
    <property type="match status" value="1"/>
</dbReference>
<evidence type="ECO:0000256" key="2">
    <source>
        <dbReference type="PROSITE-ProRule" id="PRU00169"/>
    </source>
</evidence>
<proteinExistence type="predicted"/>
<name>A0ABY5L1I1_9CELL</name>
<dbReference type="EMBL" id="CP101988">
    <property type="protein sequence ID" value="UUI75783.1"/>
    <property type="molecule type" value="Genomic_DNA"/>
</dbReference>
<dbReference type="InterPro" id="IPR016032">
    <property type="entry name" value="Sig_transdc_resp-reg_C-effctor"/>
</dbReference>
<accession>A0ABY5L1I1</accession>
<dbReference type="RefSeq" id="WP_227568117.1">
    <property type="nucleotide sequence ID" value="NZ_CP101988.1"/>
</dbReference>
<dbReference type="SUPFAM" id="SSF52172">
    <property type="entry name" value="CheY-like"/>
    <property type="match status" value="1"/>
</dbReference>
<dbReference type="Pfam" id="PF00072">
    <property type="entry name" value="Response_reg"/>
    <property type="match status" value="1"/>
</dbReference>
<evidence type="ECO:0000256" key="1">
    <source>
        <dbReference type="ARBA" id="ARBA00023125"/>
    </source>
</evidence>
<dbReference type="PANTHER" id="PTHR45566:SF2">
    <property type="entry name" value="NARL SUBFAMILY"/>
    <property type="match status" value="1"/>
</dbReference>
<feature type="domain" description="Response regulatory" evidence="3">
    <location>
        <begin position="3"/>
        <end position="122"/>
    </location>
</feature>
<dbReference type="InterPro" id="IPR001789">
    <property type="entry name" value="Sig_transdc_resp-reg_receiver"/>
</dbReference>
<protein>
    <submittedName>
        <fullName evidence="4">Response regulator</fullName>
    </submittedName>
</protein>
<gene>
    <name evidence="4" type="ORF">NP064_02370</name>
</gene>
<feature type="modified residue" description="4-aspartylphosphate" evidence="2">
    <location>
        <position position="54"/>
    </location>
</feature>
<dbReference type="InterPro" id="IPR051015">
    <property type="entry name" value="EvgA-like"/>
</dbReference>
<keyword evidence="5" id="KW-1185">Reference proteome</keyword>
<dbReference type="PROSITE" id="PS50110">
    <property type="entry name" value="RESPONSE_REGULATORY"/>
    <property type="match status" value="1"/>
</dbReference>
<reference evidence="4 5" key="1">
    <citation type="submission" date="2022-07" db="EMBL/GenBank/DDBJ databases">
        <title>Novel species in genus cellulomonas.</title>
        <authorList>
            <person name="Ye L."/>
        </authorList>
    </citation>
    <scope>NUCLEOTIDE SEQUENCE [LARGE SCALE GENOMIC DNA]</scope>
    <source>
        <strain evidence="5">zg-Y338</strain>
    </source>
</reference>